<comment type="caution">
    <text evidence="5">The sequence shown here is derived from an EMBL/GenBank/DDBJ whole genome shotgun (WGS) entry which is preliminary data.</text>
</comment>
<organism evidence="5 6">
    <name type="scientific">Actinophytocola glycyrrhizae</name>
    <dbReference type="NCBI Taxonomy" id="2044873"/>
    <lineage>
        <taxon>Bacteria</taxon>
        <taxon>Bacillati</taxon>
        <taxon>Actinomycetota</taxon>
        <taxon>Actinomycetes</taxon>
        <taxon>Pseudonocardiales</taxon>
        <taxon>Pseudonocardiaceae</taxon>
    </lineage>
</organism>
<keyword evidence="4" id="KW-0812">Transmembrane</keyword>
<dbReference type="PANTHER" id="PTHR37042:SF4">
    <property type="entry name" value="OUTER MEMBRANE PROTEIN RV1973"/>
    <property type="match status" value="1"/>
</dbReference>
<dbReference type="Proteomes" id="UP001595859">
    <property type="component" value="Unassembled WGS sequence"/>
</dbReference>
<protein>
    <recommendedName>
        <fullName evidence="7">Mce-associated membrane protein</fullName>
    </recommendedName>
</protein>
<feature type="transmembrane region" description="Helical" evidence="4">
    <location>
        <begin position="35"/>
        <end position="59"/>
    </location>
</feature>
<keyword evidence="2 4" id="KW-0472">Membrane</keyword>
<accession>A0ABV9RZT6</accession>
<reference evidence="6" key="1">
    <citation type="journal article" date="2019" name="Int. J. Syst. Evol. Microbiol.">
        <title>The Global Catalogue of Microorganisms (GCM) 10K type strain sequencing project: providing services to taxonomists for standard genome sequencing and annotation.</title>
        <authorList>
            <consortium name="The Broad Institute Genomics Platform"/>
            <consortium name="The Broad Institute Genome Sequencing Center for Infectious Disease"/>
            <person name="Wu L."/>
            <person name="Ma J."/>
        </authorList>
    </citation>
    <scope>NUCLEOTIDE SEQUENCE [LARGE SCALE GENOMIC DNA]</scope>
    <source>
        <strain evidence="6">ZS-22-S1</strain>
    </source>
</reference>
<dbReference type="EMBL" id="JBHSIS010000004">
    <property type="protein sequence ID" value="MFC4853825.1"/>
    <property type="molecule type" value="Genomic_DNA"/>
</dbReference>
<keyword evidence="4" id="KW-1133">Transmembrane helix</keyword>
<evidence type="ECO:0000256" key="2">
    <source>
        <dbReference type="ARBA" id="ARBA00023136"/>
    </source>
</evidence>
<gene>
    <name evidence="5" type="ORF">ACFPCV_09935</name>
</gene>
<evidence type="ECO:0008006" key="7">
    <source>
        <dbReference type="Google" id="ProtNLM"/>
    </source>
</evidence>
<name>A0ABV9RZT6_9PSEU</name>
<evidence type="ECO:0000313" key="6">
    <source>
        <dbReference type="Proteomes" id="UP001595859"/>
    </source>
</evidence>
<sequence>MTTSVKPVKTEVEDPPMAETGAEGQPERESRLPQVLLTVAVALVVAAAAVAGWFGVAWFNAANDDSLAYSRVRDEVNRVGSAAVVTMNNLDYRKVDQGLKDWETVTTGALHDEVVKGKATSREAIVAAESVTKATILSSAVSELDERAGQASILVALKVHVAVKGEEPKDKFMRLAAKLQRTEDGWKLYEIGQVPYLQPGQ</sequence>
<keyword evidence="6" id="KW-1185">Reference proteome</keyword>
<evidence type="ECO:0000313" key="5">
    <source>
        <dbReference type="EMBL" id="MFC4853825.1"/>
    </source>
</evidence>
<evidence type="ECO:0000256" key="4">
    <source>
        <dbReference type="SAM" id="Phobius"/>
    </source>
</evidence>
<proteinExistence type="predicted"/>
<dbReference type="RefSeq" id="WP_378055797.1">
    <property type="nucleotide sequence ID" value="NZ_JBHSIS010000004.1"/>
</dbReference>
<evidence type="ECO:0000256" key="3">
    <source>
        <dbReference type="SAM" id="MobiDB-lite"/>
    </source>
</evidence>
<comment type="subcellular location">
    <subcellularLocation>
        <location evidence="1">Membrane</location>
    </subcellularLocation>
</comment>
<dbReference type="PANTHER" id="PTHR37042">
    <property type="entry name" value="OUTER MEMBRANE PROTEIN RV1973"/>
    <property type="match status" value="1"/>
</dbReference>
<evidence type="ECO:0000256" key="1">
    <source>
        <dbReference type="ARBA" id="ARBA00004370"/>
    </source>
</evidence>
<feature type="region of interest" description="Disordered" evidence="3">
    <location>
        <begin position="1"/>
        <end position="29"/>
    </location>
</feature>